<dbReference type="Proteomes" id="UP000317199">
    <property type="component" value="Chromosome"/>
</dbReference>
<keyword evidence="2" id="KW-1185">Reference proteome</keyword>
<dbReference type="AlphaFoldDB" id="A0A514BU21"/>
<dbReference type="KEGG" id="lyj:FKV23_12660"/>
<gene>
    <name evidence="1" type="ORF">FKV23_12660</name>
</gene>
<dbReference type="OrthoDB" id="6936674at2"/>
<accession>A0A514BU21</accession>
<name>A0A514BU21_9GAMM</name>
<sequence>MAASPNGVIVTIEHVRAARLVGEGVTCAPGIRLWAQRYGIDIRAFLRDGLPVEQIEAIGGPFAMRAASLARAEQETTNE</sequence>
<evidence type="ECO:0000313" key="1">
    <source>
        <dbReference type="EMBL" id="QDH70837.1"/>
    </source>
</evidence>
<protein>
    <submittedName>
        <fullName evidence="1">Uncharacterized protein</fullName>
    </submittedName>
</protein>
<dbReference type="RefSeq" id="WP_141624169.1">
    <property type="nucleotide sequence ID" value="NZ_CP041242.1"/>
</dbReference>
<dbReference type="EMBL" id="CP041242">
    <property type="protein sequence ID" value="QDH70837.1"/>
    <property type="molecule type" value="Genomic_DNA"/>
</dbReference>
<evidence type="ECO:0000313" key="2">
    <source>
        <dbReference type="Proteomes" id="UP000317199"/>
    </source>
</evidence>
<reference evidence="1 2" key="1">
    <citation type="submission" date="2019-06" db="EMBL/GenBank/DDBJ databases">
        <title>Lysobacter alkalisoli sp. nov. isolated from saline-alkali soil.</title>
        <authorList>
            <person name="Sun J.-Q."/>
            <person name="Xu L."/>
        </authorList>
    </citation>
    <scope>NUCLEOTIDE SEQUENCE [LARGE SCALE GENOMIC DNA]</scope>
    <source>
        <strain evidence="1 2">SJ-36</strain>
    </source>
</reference>
<proteinExistence type="predicted"/>
<organism evidence="1 2">
    <name type="scientific">Marilutibacter alkalisoli</name>
    <dbReference type="NCBI Taxonomy" id="2591633"/>
    <lineage>
        <taxon>Bacteria</taxon>
        <taxon>Pseudomonadati</taxon>
        <taxon>Pseudomonadota</taxon>
        <taxon>Gammaproteobacteria</taxon>
        <taxon>Lysobacterales</taxon>
        <taxon>Lysobacteraceae</taxon>
        <taxon>Marilutibacter</taxon>
    </lineage>
</organism>